<sequence>MRGETIKRIPLLQQARMTSSEPQAANYQPPLSVLHHGKMATSMVFAPKGRHSAEPTPPEFL</sequence>
<reference evidence="2 3" key="1">
    <citation type="submission" date="2024-07" db="EMBL/GenBank/DDBJ databases">
        <title>Section-level genome sequencing and comparative genomics of Aspergillus sections Usti and Cavernicolus.</title>
        <authorList>
            <consortium name="Lawrence Berkeley National Laboratory"/>
            <person name="Nybo J.L."/>
            <person name="Vesth T.C."/>
            <person name="Theobald S."/>
            <person name="Frisvad J.C."/>
            <person name="Larsen T.O."/>
            <person name="Kjaerboelling I."/>
            <person name="Rothschild-Mancinelli K."/>
            <person name="Lyhne E.K."/>
            <person name="Kogle M.E."/>
            <person name="Barry K."/>
            <person name="Clum A."/>
            <person name="Na H."/>
            <person name="Ledsgaard L."/>
            <person name="Lin J."/>
            <person name="Lipzen A."/>
            <person name="Kuo A."/>
            <person name="Riley R."/>
            <person name="Mondo S."/>
            <person name="Labutti K."/>
            <person name="Haridas S."/>
            <person name="Pangalinan J."/>
            <person name="Salamov A.A."/>
            <person name="Simmons B.A."/>
            <person name="Magnuson J.K."/>
            <person name="Chen J."/>
            <person name="Drula E."/>
            <person name="Henrissat B."/>
            <person name="Wiebenga A."/>
            <person name="Lubbers R.J."/>
            <person name="Gomes A.C."/>
            <person name="Makela M.R."/>
            <person name="Stajich J."/>
            <person name="Grigoriev I.V."/>
            <person name="Mortensen U.H."/>
            <person name="De Vries R.P."/>
            <person name="Baker S.E."/>
            <person name="Andersen M.R."/>
        </authorList>
    </citation>
    <scope>NUCLEOTIDE SEQUENCE [LARGE SCALE GENOMIC DNA]</scope>
    <source>
        <strain evidence="2 3">CBS 123904</strain>
    </source>
</reference>
<feature type="region of interest" description="Disordered" evidence="1">
    <location>
        <begin position="1"/>
        <end position="28"/>
    </location>
</feature>
<evidence type="ECO:0000256" key="1">
    <source>
        <dbReference type="SAM" id="MobiDB-lite"/>
    </source>
</evidence>
<evidence type="ECO:0000313" key="2">
    <source>
        <dbReference type="EMBL" id="KAL2855530.1"/>
    </source>
</evidence>
<accession>A0ABR4KTB2</accession>
<feature type="compositionally biased region" description="Polar residues" evidence="1">
    <location>
        <begin position="15"/>
        <end position="26"/>
    </location>
</feature>
<keyword evidence="3" id="KW-1185">Reference proteome</keyword>
<evidence type="ECO:0000313" key="3">
    <source>
        <dbReference type="Proteomes" id="UP001610446"/>
    </source>
</evidence>
<organism evidence="2 3">
    <name type="scientific">Aspergillus pseudoustus</name>
    <dbReference type="NCBI Taxonomy" id="1810923"/>
    <lineage>
        <taxon>Eukaryota</taxon>
        <taxon>Fungi</taxon>
        <taxon>Dikarya</taxon>
        <taxon>Ascomycota</taxon>
        <taxon>Pezizomycotina</taxon>
        <taxon>Eurotiomycetes</taxon>
        <taxon>Eurotiomycetidae</taxon>
        <taxon>Eurotiales</taxon>
        <taxon>Aspergillaceae</taxon>
        <taxon>Aspergillus</taxon>
        <taxon>Aspergillus subgen. Nidulantes</taxon>
    </lineage>
</organism>
<dbReference type="EMBL" id="JBFXLU010000010">
    <property type="protein sequence ID" value="KAL2855530.1"/>
    <property type="molecule type" value="Genomic_DNA"/>
</dbReference>
<dbReference type="Proteomes" id="UP001610446">
    <property type="component" value="Unassembled WGS sequence"/>
</dbReference>
<name>A0ABR4KTB2_9EURO</name>
<gene>
    <name evidence="2" type="ORF">BJY01DRAFT_204351</name>
</gene>
<protein>
    <submittedName>
        <fullName evidence="2">Uncharacterized protein</fullName>
    </submittedName>
</protein>
<comment type="caution">
    <text evidence="2">The sequence shown here is derived from an EMBL/GenBank/DDBJ whole genome shotgun (WGS) entry which is preliminary data.</text>
</comment>
<proteinExistence type="predicted"/>